<feature type="transmembrane region" description="Helical" evidence="2">
    <location>
        <begin position="224"/>
        <end position="246"/>
    </location>
</feature>
<feature type="domain" description="DUF6535" evidence="3">
    <location>
        <begin position="70"/>
        <end position="247"/>
    </location>
</feature>
<feature type="compositionally biased region" description="Polar residues" evidence="1">
    <location>
        <begin position="19"/>
        <end position="31"/>
    </location>
</feature>
<keyword evidence="2" id="KW-0472">Membrane</keyword>
<evidence type="ECO:0000259" key="3">
    <source>
        <dbReference type="Pfam" id="PF20153"/>
    </source>
</evidence>
<sequence>MQSIYKLTGNKRNKPQPRGPTNVQGPNTSFVSEKETVPESPLRPLEGDWSCKKEDYRYPIDSEGTPKDPWERCYDAVSKNDEALCQDVYGEITSLLVVASLFLAIVTAFTIESFKWLKPDSEEAMVVLLGDIVRLLNDTNARGTAPNRTQSTFVPNNHDIVVNQLWFLSMTLSLSAVVVGTLCLQWLAAFRRTDVKHKPHDDALALRQLRYEGFISWGVTRVPAILLLTVQGALVLFAIGLLYLLWSANKRVALPVAIVSGVSVVLLTLTTVMPLLQSVIGWIIPLTLAIPQCPYKSPISWVVHRGAVLLSLIVTFPCMLVPYIRKKMGEWRRQQFGLLTDYLWQEYDDLRRRQRESWGPQSSKTGSDKYSYYLVHGLASAMDTLVFQPSSVHIIHKCLQDFHGTSAEVETFEDLFRKDFNPAEEALLKAEYSSSSVTSRGDKHLSIPSQHLDTLRRDFLNAIVESRTCLAHGVHIAIGDLLVEGLLVVLKNASIEERTVVS</sequence>
<protein>
    <recommendedName>
        <fullName evidence="3">DUF6535 domain-containing protein</fullName>
    </recommendedName>
</protein>
<comment type="caution">
    <text evidence="4">The sequence shown here is derived from an EMBL/GenBank/DDBJ whole genome shotgun (WGS) entry which is preliminary data.</text>
</comment>
<dbReference type="InterPro" id="IPR045338">
    <property type="entry name" value="DUF6535"/>
</dbReference>
<dbReference type="AlphaFoldDB" id="A0A9P5WZ97"/>
<evidence type="ECO:0000256" key="2">
    <source>
        <dbReference type="SAM" id="Phobius"/>
    </source>
</evidence>
<organism evidence="4 5">
    <name type="scientific">Macrolepiota fuliginosa MF-IS2</name>
    <dbReference type="NCBI Taxonomy" id="1400762"/>
    <lineage>
        <taxon>Eukaryota</taxon>
        <taxon>Fungi</taxon>
        <taxon>Dikarya</taxon>
        <taxon>Basidiomycota</taxon>
        <taxon>Agaricomycotina</taxon>
        <taxon>Agaricomycetes</taxon>
        <taxon>Agaricomycetidae</taxon>
        <taxon>Agaricales</taxon>
        <taxon>Agaricineae</taxon>
        <taxon>Agaricaceae</taxon>
        <taxon>Macrolepiota</taxon>
    </lineage>
</organism>
<keyword evidence="5" id="KW-1185">Reference proteome</keyword>
<feature type="transmembrane region" description="Helical" evidence="2">
    <location>
        <begin position="303"/>
        <end position="324"/>
    </location>
</feature>
<dbReference type="EMBL" id="MU151973">
    <property type="protein sequence ID" value="KAF9441287.1"/>
    <property type="molecule type" value="Genomic_DNA"/>
</dbReference>
<feature type="transmembrane region" description="Helical" evidence="2">
    <location>
        <begin position="88"/>
        <end position="111"/>
    </location>
</feature>
<feature type="transmembrane region" description="Helical" evidence="2">
    <location>
        <begin position="165"/>
        <end position="188"/>
    </location>
</feature>
<evidence type="ECO:0000256" key="1">
    <source>
        <dbReference type="SAM" id="MobiDB-lite"/>
    </source>
</evidence>
<keyword evidence="2" id="KW-1133">Transmembrane helix</keyword>
<name>A0A9P5WZ97_9AGAR</name>
<accession>A0A9P5WZ97</accession>
<proteinExistence type="predicted"/>
<gene>
    <name evidence="4" type="ORF">P691DRAFT_715263</name>
</gene>
<evidence type="ECO:0000313" key="4">
    <source>
        <dbReference type="EMBL" id="KAF9441287.1"/>
    </source>
</evidence>
<dbReference type="Pfam" id="PF20153">
    <property type="entry name" value="DUF6535"/>
    <property type="match status" value="1"/>
</dbReference>
<evidence type="ECO:0000313" key="5">
    <source>
        <dbReference type="Proteomes" id="UP000807342"/>
    </source>
</evidence>
<reference evidence="4" key="1">
    <citation type="submission" date="2020-11" db="EMBL/GenBank/DDBJ databases">
        <authorList>
            <consortium name="DOE Joint Genome Institute"/>
            <person name="Ahrendt S."/>
            <person name="Riley R."/>
            <person name="Andreopoulos W."/>
            <person name="Labutti K."/>
            <person name="Pangilinan J."/>
            <person name="Ruiz-Duenas F.J."/>
            <person name="Barrasa J.M."/>
            <person name="Sanchez-Garcia M."/>
            <person name="Camarero S."/>
            <person name="Miyauchi S."/>
            <person name="Serrano A."/>
            <person name="Linde D."/>
            <person name="Babiker R."/>
            <person name="Drula E."/>
            <person name="Ayuso-Fernandez I."/>
            <person name="Pacheco R."/>
            <person name="Padilla G."/>
            <person name="Ferreira P."/>
            <person name="Barriuso J."/>
            <person name="Kellner H."/>
            <person name="Castanera R."/>
            <person name="Alfaro M."/>
            <person name="Ramirez L."/>
            <person name="Pisabarro A.G."/>
            <person name="Kuo A."/>
            <person name="Tritt A."/>
            <person name="Lipzen A."/>
            <person name="He G."/>
            <person name="Yan M."/>
            <person name="Ng V."/>
            <person name="Cullen D."/>
            <person name="Martin F."/>
            <person name="Rosso M.-N."/>
            <person name="Henrissat B."/>
            <person name="Hibbett D."/>
            <person name="Martinez A.T."/>
            <person name="Grigoriev I.V."/>
        </authorList>
    </citation>
    <scope>NUCLEOTIDE SEQUENCE</scope>
    <source>
        <strain evidence="4">MF-IS2</strain>
    </source>
</reference>
<keyword evidence="2" id="KW-0812">Transmembrane</keyword>
<dbReference type="Proteomes" id="UP000807342">
    <property type="component" value="Unassembled WGS sequence"/>
</dbReference>
<feature type="region of interest" description="Disordered" evidence="1">
    <location>
        <begin position="1"/>
        <end position="48"/>
    </location>
</feature>
<dbReference type="OrthoDB" id="3219854at2759"/>